<proteinExistence type="predicted"/>
<gene>
    <name evidence="1" type="ORF">SMRZ_LOCUS1565</name>
</gene>
<keyword evidence="2" id="KW-1185">Reference proteome</keyword>
<dbReference type="STRING" id="48269.A0A183LCP0"/>
<reference evidence="1 2" key="1">
    <citation type="submission" date="2018-11" db="EMBL/GenBank/DDBJ databases">
        <authorList>
            <consortium name="Pathogen Informatics"/>
        </authorList>
    </citation>
    <scope>NUCLEOTIDE SEQUENCE [LARGE SCALE GENOMIC DNA]</scope>
    <source>
        <strain evidence="1 2">Zambia</strain>
    </source>
</reference>
<name>A0A183LCP0_9TREM</name>
<evidence type="ECO:0000313" key="1">
    <source>
        <dbReference type="EMBL" id="VDO51695.1"/>
    </source>
</evidence>
<sequence length="97" mass="10898">MPHKILNLINEGSGYRMIEDDEDKSDAMAKYLEAVSTLEPPTDEDLWSKIKTANCLLTVDFGQNNVREAFCTSDMENSTGLDDLDSRIQRQIKTGKA</sequence>
<evidence type="ECO:0000313" key="2">
    <source>
        <dbReference type="Proteomes" id="UP000277204"/>
    </source>
</evidence>
<organism evidence="1 2">
    <name type="scientific">Schistosoma margrebowiei</name>
    <dbReference type="NCBI Taxonomy" id="48269"/>
    <lineage>
        <taxon>Eukaryota</taxon>
        <taxon>Metazoa</taxon>
        <taxon>Spiralia</taxon>
        <taxon>Lophotrochozoa</taxon>
        <taxon>Platyhelminthes</taxon>
        <taxon>Trematoda</taxon>
        <taxon>Digenea</taxon>
        <taxon>Strigeidida</taxon>
        <taxon>Schistosomatoidea</taxon>
        <taxon>Schistosomatidae</taxon>
        <taxon>Schistosoma</taxon>
    </lineage>
</organism>
<protein>
    <submittedName>
        <fullName evidence="1">Uncharacterized protein</fullName>
    </submittedName>
</protein>
<dbReference type="Proteomes" id="UP000277204">
    <property type="component" value="Unassembled WGS sequence"/>
</dbReference>
<accession>A0A183LCP0</accession>
<dbReference type="AlphaFoldDB" id="A0A183LCP0"/>
<dbReference type="EMBL" id="UZAI01000351">
    <property type="protein sequence ID" value="VDO51695.1"/>
    <property type="molecule type" value="Genomic_DNA"/>
</dbReference>